<dbReference type="AlphaFoldDB" id="A0A8K0QR71"/>
<organism evidence="2 3">
    <name type="scientific">Paraphoma chrysanthemicola</name>
    <dbReference type="NCBI Taxonomy" id="798071"/>
    <lineage>
        <taxon>Eukaryota</taxon>
        <taxon>Fungi</taxon>
        <taxon>Dikarya</taxon>
        <taxon>Ascomycota</taxon>
        <taxon>Pezizomycotina</taxon>
        <taxon>Dothideomycetes</taxon>
        <taxon>Pleosporomycetidae</taxon>
        <taxon>Pleosporales</taxon>
        <taxon>Pleosporineae</taxon>
        <taxon>Phaeosphaeriaceae</taxon>
        <taxon>Paraphoma</taxon>
    </lineage>
</organism>
<feature type="domain" description="DUF7730" evidence="1">
    <location>
        <begin position="9"/>
        <end position="250"/>
    </location>
</feature>
<name>A0A8K0QR71_9PLEO</name>
<dbReference type="Pfam" id="PF24864">
    <property type="entry name" value="DUF7730"/>
    <property type="match status" value="1"/>
</dbReference>
<evidence type="ECO:0000259" key="1">
    <source>
        <dbReference type="Pfam" id="PF24864"/>
    </source>
</evidence>
<evidence type="ECO:0000313" key="2">
    <source>
        <dbReference type="EMBL" id="KAH7067752.1"/>
    </source>
</evidence>
<dbReference type="Proteomes" id="UP000813461">
    <property type="component" value="Unassembled WGS sequence"/>
</dbReference>
<protein>
    <recommendedName>
        <fullName evidence="1">DUF7730 domain-containing protein</fullName>
    </recommendedName>
</protein>
<proteinExistence type="predicted"/>
<sequence length="364" mass="41929">MFPCADTASQMQCTLFKLPLELRHAIYAYLVPYGIHINIRQGVFYLSICVQPRPHASYYGAERERSKYSHGPDPIYPRRLRSSWGPHWKCEEIALRTNHTVEALRESSMDFMLACKMMRADVMNFIIDVATCHVTDLITLQFLLQPPTSPTTQAWAASFKRIRVLSITLRLSLKTFKKFEQENLDDDTSAPNWLTLSPAIPTALPNLRTLHIWADHTSPKTWTLVSERSFLHPLSPLSASPNLAIVVNLPKLHPRYESPERHYMHTTPPPPFVITRRLRQSEHGVRMKGGGFKVKSAQDFPILFEDSSDEDLEVVERVERGMWERGEDVEAEANALPPWMHVYREPLEDGVDYGFDTVDEEDWE</sequence>
<evidence type="ECO:0000313" key="3">
    <source>
        <dbReference type="Proteomes" id="UP000813461"/>
    </source>
</evidence>
<dbReference type="InterPro" id="IPR056632">
    <property type="entry name" value="DUF7730"/>
</dbReference>
<keyword evidence="3" id="KW-1185">Reference proteome</keyword>
<comment type="caution">
    <text evidence="2">The sequence shown here is derived from an EMBL/GenBank/DDBJ whole genome shotgun (WGS) entry which is preliminary data.</text>
</comment>
<gene>
    <name evidence="2" type="ORF">FB567DRAFT_541629</name>
</gene>
<dbReference type="EMBL" id="JAGMVJ010000034">
    <property type="protein sequence ID" value="KAH7067752.1"/>
    <property type="molecule type" value="Genomic_DNA"/>
</dbReference>
<reference evidence="2" key="1">
    <citation type="journal article" date="2021" name="Nat. Commun.">
        <title>Genetic determinants of endophytism in the Arabidopsis root mycobiome.</title>
        <authorList>
            <person name="Mesny F."/>
            <person name="Miyauchi S."/>
            <person name="Thiergart T."/>
            <person name="Pickel B."/>
            <person name="Atanasova L."/>
            <person name="Karlsson M."/>
            <person name="Huettel B."/>
            <person name="Barry K.W."/>
            <person name="Haridas S."/>
            <person name="Chen C."/>
            <person name="Bauer D."/>
            <person name="Andreopoulos W."/>
            <person name="Pangilinan J."/>
            <person name="LaButti K."/>
            <person name="Riley R."/>
            <person name="Lipzen A."/>
            <person name="Clum A."/>
            <person name="Drula E."/>
            <person name="Henrissat B."/>
            <person name="Kohler A."/>
            <person name="Grigoriev I.V."/>
            <person name="Martin F.M."/>
            <person name="Hacquard S."/>
        </authorList>
    </citation>
    <scope>NUCLEOTIDE SEQUENCE</scope>
    <source>
        <strain evidence="2">MPI-SDFR-AT-0120</strain>
    </source>
</reference>
<accession>A0A8K0QR71</accession>
<dbReference type="OrthoDB" id="4757095at2759"/>